<accession>A0A4R0MNY0</accession>
<dbReference type="Pfam" id="PF00072">
    <property type="entry name" value="Response_reg"/>
    <property type="match status" value="1"/>
</dbReference>
<dbReference type="Gene3D" id="3.40.50.2300">
    <property type="match status" value="1"/>
</dbReference>
<reference evidence="4 5" key="1">
    <citation type="submission" date="2019-02" db="EMBL/GenBank/DDBJ databases">
        <title>Pedobacter sp. RP-1-13 sp. nov., isolated from Arctic soil.</title>
        <authorList>
            <person name="Dahal R.H."/>
        </authorList>
    </citation>
    <scope>NUCLEOTIDE SEQUENCE [LARGE SCALE GENOMIC DNA]</scope>
    <source>
        <strain evidence="4 5">RP-1-13</strain>
    </source>
</reference>
<keyword evidence="5" id="KW-1185">Reference proteome</keyword>
<sequence length="129" mass="14421">MRQKILIIEDEFLMLSFLQQRLQKEDLAVSIASDGDQAMELINTNKYDCILVDLMLPFISGFELISHIRANTINQATPIIVLSALGNEKTIVEAISIGANDFLKKPFALNVLVIKLKLLLKGHFISHTA</sequence>
<dbReference type="PANTHER" id="PTHR44591">
    <property type="entry name" value="STRESS RESPONSE REGULATOR PROTEIN 1"/>
    <property type="match status" value="1"/>
</dbReference>
<dbReference type="SUPFAM" id="SSF52172">
    <property type="entry name" value="CheY-like"/>
    <property type="match status" value="1"/>
</dbReference>
<dbReference type="Proteomes" id="UP000292884">
    <property type="component" value="Unassembled WGS sequence"/>
</dbReference>
<dbReference type="OrthoDB" id="9789181at2"/>
<dbReference type="InterPro" id="IPR011006">
    <property type="entry name" value="CheY-like_superfamily"/>
</dbReference>
<proteinExistence type="predicted"/>
<comment type="caution">
    <text evidence="4">The sequence shown here is derived from an EMBL/GenBank/DDBJ whole genome shotgun (WGS) entry which is preliminary data.</text>
</comment>
<keyword evidence="1 2" id="KW-0597">Phosphoprotein</keyword>
<dbReference type="GO" id="GO:0000160">
    <property type="term" value="P:phosphorelay signal transduction system"/>
    <property type="evidence" value="ECO:0007669"/>
    <property type="project" value="InterPro"/>
</dbReference>
<organism evidence="4 5">
    <name type="scientific">Pedobacter frigiditerrae</name>
    <dbReference type="NCBI Taxonomy" id="2530452"/>
    <lineage>
        <taxon>Bacteria</taxon>
        <taxon>Pseudomonadati</taxon>
        <taxon>Bacteroidota</taxon>
        <taxon>Sphingobacteriia</taxon>
        <taxon>Sphingobacteriales</taxon>
        <taxon>Sphingobacteriaceae</taxon>
        <taxon>Pedobacter</taxon>
    </lineage>
</organism>
<dbReference type="InterPro" id="IPR001789">
    <property type="entry name" value="Sig_transdc_resp-reg_receiver"/>
</dbReference>
<dbReference type="PROSITE" id="PS50110">
    <property type="entry name" value="RESPONSE_REGULATORY"/>
    <property type="match status" value="1"/>
</dbReference>
<evidence type="ECO:0000259" key="3">
    <source>
        <dbReference type="PROSITE" id="PS50110"/>
    </source>
</evidence>
<feature type="modified residue" description="4-aspartylphosphate" evidence="2">
    <location>
        <position position="53"/>
    </location>
</feature>
<evidence type="ECO:0000256" key="2">
    <source>
        <dbReference type="PROSITE-ProRule" id="PRU00169"/>
    </source>
</evidence>
<dbReference type="PANTHER" id="PTHR44591:SF3">
    <property type="entry name" value="RESPONSE REGULATORY DOMAIN-CONTAINING PROTEIN"/>
    <property type="match status" value="1"/>
</dbReference>
<protein>
    <submittedName>
        <fullName evidence="4">Response regulator</fullName>
    </submittedName>
</protein>
<feature type="domain" description="Response regulatory" evidence="3">
    <location>
        <begin position="4"/>
        <end position="120"/>
    </location>
</feature>
<dbReference type="CDD" id="cd17574">
    <property type="entry name" value="REC_OmpR"/>
    <property type="match status" value="1"/>
</dbReference>
<dbReference type="AlphaFoldDB" id="A0A4R0MNY0"/>
<gene>
    <name evidence="4" type="ORF">EZ428_17840</name>
</gene>
<dbReference type="SMART" id="SM00448">
    <property type="entry name" value="REC"/>
    <property type="match status" value="1"/>
</dbReference>
<evidence type="ECO:0000313" key="4">
    <source>
        <dbReference type="EMBL" id="TCC88505.1"/>
    </source>
</evidence>
<name>A0A4R0MNY0_9SPHI</name>
<dbReference type="EMBL" id="SJSK01000005">
    <property type="protein sequence ID" value="TCC88505.1"/>
    <property type="molecule type" value="Genomic_DNA"/>
</dbReference>
<evidence type="ECO:0000313" key="5">
    <source>
        <dbReference type="Proteomes" id="UP000292884"/>
    </source>
</evidence>
<dbReference type="RefSeq" id="WP_131554560.1">
    <property type="nucleotide sequence ID" value="NZ_SJSK01000005.1"/>
</dbReference>
<evidence type="ECO:0000256" key="1">
    <source>
        <dbReference type="ARBA" id="ARBA00022553"/>
    </source>
</evidence>
<dbReference type="InterPro" id="IPR050595">
    <property type="entry name" value="Bact_response_regulator"/>
</dbReference>